<organism evidence="2 3">
    <name type="scientific">Hymenobacter roseosalivarius DSM 11622</name>
    <dbReference type="NCBI Taxonomy" id="645990"/>
    <lineage>
        <taxon>Bacteria</taxon>
        <taxon>Pseudomonadati</taxon>
        <taxon>Bacteroidota</taxon>
        <taxon>Cytophagia</taxon>
        <taxon>Cytophagales</taxon>
        <taxon>Hymenobacteraceae</taxon>
        <taxon>Hymenobacter</taxon>
    </lineage>
</organism>
<keyword evidence="3" id="KW-1185">Reference proteome</keyword>
<evidence type="ECO:0000256" key="1">
    <source>
        <dbReference type="SAM" id="Phobius"/>
    </source>
</evidence>
<dbReference type="RefSeq" id="WP_084444007.1">
    <property type="nucleotide sequence ID" value="NZ_FWWW01000047.1"/>
</dbReference>
<keyword evidence="1" id="KW-0812">Transmembrane</keyword>
<dbReference type="Proteomes" id="UP000192266">
    <property type="component" value="Unassembled WGS sequence"/>
</dbReference>
<feature type="transmembrane region" description="Helical" evidence="1">
    <location>
        <begin position="58"/>
        <end position="76"/>
    </location>
</feature>
<dbReference type="AlphaFoldDB" id="A0A1W1V1F3"/>
<evidence type="ECO:0000313" key="3">
    <source>
        <dbReference type="Proteomes" id="UP000192266"/>
    </source>
</evidence>
<accession>A0A1W1V1F3</accession>
<gene>
    <name evidence="2" type="ORF">SAMN00120144_1499</name>
</gene>
<reference evidence="2 3" key="1">
    <citation type="submission" date="2017-04" db="EMBL/GenBank/DDBJ databases">
        <authorList>
            <person name="Afonso C.L."/>
            <person name="Miller P.J."/>
            <person name="Scott M.A."/>
            <person name="Spackman E."/>
            <person name="Goraichik I."/>
            <person name="Dimitrov K.M."/>
            <person name="Suarez D.L."/>
            <person name="Swayne D.E."/>
        </authorList>
    </citation>
    <scope>NUCLEOTIDE SEQUENCE [LARGE SCALE GENOMIC DNA]</scope>
    <source>
        <strain evidence="2 3">DSM 11622</strain>
    </source>
</reference>
<protein>
    <submittedName>
        <fullName evidence="2">Uncharacterized protein</fullName>
    </submittedName>
</protein>
<evidence type="ECO:0000313" key="2">
    <source>
        <dbReference type="EMBL" id="SMB87187.1"/>
    </source>
</evidence>
<feature type="transmembrane region" description="Helical" evidence="1">
    <location>
        <begin position="135"/>
        <end position="162"/>
    </location>
</feature>
<dbReference type="STRING" id="645990.SAMN00120144_1499"/>
<dbReference type="OrthoDB" id="10001705at2"/>
<feature type="transmembrane region" description="Helical" evidence="1">
    <location>
        <begin position="88"/>
        <end position="108"/>
    </location>
</feature>
<name>A0A1W1V1F3_9BACT</name>
<dbReference type="EMBL" id="FWWW01000047">
    <property type="protein sequence ID" value="SMB87187.1"/>
    <property type="molecule type" value="Genomic_DNA"/>
</dbReference>
<proteinExistence type="predicted"/>
<keyword evidence="1" id="KW-1133">Transmembrane helix</keyword>
<sequence length="209" mass="21866">MSLLLPTSSSVSIGPPATARIRRWVSRGRLLLVRYRRSSPVVAAAPLLSAGAGWAGRLRQGLGVAFILGFVLLTWVRAESLARMMPHLLDLLLGALAGLIGSSLGHWFRLLGVRPASACTASHTLKLIQIVGVPLGYVLLGGNMLLLPVLGASLAAALVLVGRQLGWSCGARGGAAADPPRDRSDGDLCRPAVLPFQCARALNDGNIDL</sequence>
<keyword evidence="1" id="KW-0472">Membrane</keyword>